<name>A0A139XCH3_9CYAN</name>
<dbReference type="Pfam" id="PF13470">
    <property type="entry name" value="PIN_3"/>
    <property type="match status" value="1"/>
</dbReference>
<keyword evidence="3" id="KW-1185">Reference proteome</keyword>
<dbReference type="InterPro" id="IPR002716">
    <property type="entry name" value="PIN_dom"/>
</dbReference>
<dbReference type="PANTHER" id="PTHR34610:SF3">
    <property type="entry name" value="SSL7007 PROTEIN"/>
    <property type="match status" value="1"/>
</dbReference>
<dbReference type="GO" id="GO:0003677">
    <property type="term" value="F:DNA binding"/>
    <property type="evidence" value="ECO:0007669"/>
    <property type="project" value="UniProtKB-KW"/>
</dbReference>
<evidence type="ECO:0000313" key="2">
    <source>
        <dbReference type="EMBL" id="KYC42397.1"/>
    </source>
</evidence>
<dbReference type="Proteomes" id="UP000076925">
    <property type="component" value="Unassembled WGS sequence"/>
</dbReference>
<dbReference type="AlphaFoldDB" id="A0A139XCH3"/>
<feature type="domain" description="PIN" evidence="1">
    <location>
        <begin position="5"/>
        <end position="118"/>
    </location>
</feature>
<reference evidence="2 3" key="1">
    <citation type="journal article" date="2013" name="Genome Biol. Evol.">
        <title>Genomes of Stigonematalean cyanobacteria (subsection V) and the evolution of oxygenic photosynthesis from prokaryotes to plastids.</title>
        <authorList>
            <person name="Dagan T."/>
            <person name="Roettger M."/>
            <person name="Stucken K."/>
            <person name="Landan G."/>
            <person name="Koch R."/>
            <person name="Major P."/>
            <person name="Gould S.B."/>
            <person name="Goremykin V.V."/>
            <person name="Rippka R."/>
            <person name="Tandeau de Marsac N."/>
            <person name="Gugger M."/>
            <person name="Lockhart P.J."/>
            <person name="Allen J.F."/>
            <person name="Brune I."/>
            <person name="Maus I."/>
            <person name="Puhler A."/>
            <person name="Martin W.F."/>
        </authorList>
    </citation>
    <scope>NUCLEOTIDE SEQUENCE [LARGE SCALE GENOMIC DNA]</scope>
    <source>
        <strain evidence="2 3">PCC 7110</strain>
    </source>
</reference>
<dbReference type="InterPro" id="IPR002850">
    <property type="entry name" value="PIN_toxin-like"/>
</dbReference>
<dbReference type="NCBIfam" id="TIGR00305">
    <property type="entry name" value="putative toxin-antitoxin system toxin component, PIN family"/>
    <property type="match status" value="1"/>
</dbReference>
<dbReference type="EMBL" id="ANNX02000020">
    <property type="protein sequence ID" value="KYC42397.1"/>
    <property type="molecule type" value="Genomic_DNA"/>
</dbReference>
<evidence type="ECO:0000313" key="3">
    <source>
        <dbReference type="Proteomes" id="UP000076925"/>
    </source>
</evidence>
<evidence type="ECO:0000259" key="1">
    <source>
        <dbReference type="SMART" id="SM00670"/>
    </source>
</evidence>
<proteinExistence type="predicted"/>
<dbReference type="InterPro" id="IPR029060">
    <property type="entry name" value="PIN-like_dom_sf"/>
</dbReference>
<comment type="caution">
    <text evidence="2">The sequence shown here is derived from an EMBL/GenBank/DDBJ whole genome shotgun (WGS) entry which is preliminary data.</text>
</comment>
<organism evidence="2 3">
    <name type="scientific">Scytonema hofmannii PCC 7110</name>
    <dbReference type="NCBI Taxonomy" id="128403"/>
    <lineage>
        <taxon>Bacteria</taxon>
        <taxon>Bacillati</taxon>
        <taxon>Cyanobacteriota</taxon>
        <taxon>Cyanophyceae</taxon>
        <taxon>Nostocales</taxon>
        <taxon>Scytonemataceae</taxon>
        <taxon>Scytonema</taxon>
    </lineage>
</organism>
<protein>
    <submittedName>
        <fullName evidence="2">DNA-binding protein</fullName>
    </submittedName>
</protein>
<dbReference type="OrthoDB" id="426765at2"/>
<dbReference type="SMART" id="SM00670">
    <property type="entry name" value="PINc"/>
    <property type="match status" value="1"/>
</dbReference>
<sequence>MTNNRRFVFDTNVLISAFLFSQSKPRQAFDKAQDIGVIVFSNSNFLELKDVLYRPKFNKYLTLERRQEIIDNLMESAQFIEVNEQINECRDPKDNKYLELAISGQAECIVTGDDDLLVLNPWRGIEIFNVQQFLAKNVV</sequence>
<keyword evidence="2" id="KW-0238">DNA-binding</keyword>
<accession>A0A139XCH3</accession>
<dbReference type="PANTHER" id="PTHR34610">
    <property type="entry name" value="SSL7007 PROTEIN"/>
    <property type="match status" value="1"/>
</dbReference>
<gene>
    <name evidence="2" type="ORF">WA1_20740</name>
</gene>
<dbReference type="RefSeq" id="WP_017741627.1">
    <property type="nucleotide sequence ID" value="NZ_KQ976354.1"/>
</dbReference>
<dbReference type="SUPFAM" id="SSF88723">
    <property type="entry name" value="PIN domain-like"/>
    <property type="match status" value="1"/>
</dbReference>
<dbReference type="STRING" id="128403.WA1_20740"/>